<name>A0A6J4JRU9_9CHLR</name>
<accession>A0A6J4JRU9</accession>
<sequence>MAIVNVIVIHGIGDLRKVGPQYSVDLQRNIRKHFGVSDPDALEFHEVDWSDIGYELAQELIVEKQVIPHNEIPRPWLPLRHGVGEMIDKLFGASVEFRRFLLTGVGDALIYRTGRGEREIQYRLIKAILDLRARIGATDPRRPRYVSIIAHSLGSVIAYDVAARLGGEYSELVAGLGLSHYFTLGSPLALFSLLAYREPEEQHYSERGVLLDRPDRSGEWLNFYDQQDVAAFLLTRVYPAQLGVPGRHYTIQDVRVQTGTFHAHTNYWANDEVAREIAKRLRADYEKDRA</sequence>
<gene>
    <name evidence="1" type="ORF">AVDCRST_MAG26-3722</name>
</gene>
<protein>
    <recommendedName>
        <fullName evidence="2">Alpha/beta hydrolase</fullName>
    </recommendedName>
</protein>
<evidence type="ECO:0008006" key="2">
    <source>
        <dbReference type="Google" id="ProtNLM"/>
    </source>
</evidence>
<dbReference type="Gene3D" id="3.40.50.1820">
    <property type="entry name" value="alpha/beta hydrolase"/>
    <property type="match status" value="1"/>
</dbReference>
<dbReference type="EMBL" id="CADCTK010000866">
    <property type="protein sequence ID" value="CAA9285864.1"/>
    <property type="molecule type" value="Genomic_DNA"/>
</dbReference>
<dbReference type="AlphaFoldDB" id="A0A6J4JRU9"/>
<evidence type="ECO:0000313" key="1">
    <source>
        <dbReference type="EMBL" id="CAA9285864.1"/>
    </source>
</evidence>
<proteinExistence type="predicted"/>
<organism evidence="1">
    <name type="scientific">uncultured Chloroflexia bacterium</name>
    <dbReference type="NCBI Taxonomy" id="1672391"/>
    <lineage>
        <taxon>Bacteria</taxon>
        <taxon>Bacillati</taxon>
        <taxon>Chloroflexota</taxon>
        <taxon>Chloroflexia</taxon>
        <taxon>environmental samples</taxon>
    </lineage>
</organism>
<reference evidence="1" key="1">
    <citation type="submission" date="2020-02" db="EMBL/GenBank/DDBJ databases">
        <authorList>
            <person name="Meier V. D."/>
        </authorList>
    </citation>
    <scope>NUCLEOTIDE SEQUENCE</scope>
    <source>
        <strain evidence="1">AVDCRST_MAG26</strain>
    </source>
</reference>
<dbReference type="InterPro" id="IPR029058">
    <property type="entry name" value="AB_hydrolase_fold"/>
</dbReference>
<dbReference type="SUPFAM" id="SSF53474">
    <property type="entry name" value="alpha/beta-Hydrolases"/>
    <property type="match status" value="1"/>
</dbReference>